<evidence type="ECO:0000313" key="2">
    <source>
        <dbReference type="Proteomes" id="UP001470230"/>
    </source>
</evidence>
<evidence type="ECO:0000313" key="1">
    <source>
        <dbReference type="EMBL" id="KAK8871451.1"/>
    </source>
</evidence>
<name>A0ABR2J1L6_9EUKA</name>
<dbReference type="Gene3D" id="3.20.20.80">
    <property type="entry name" value="Glycosidases"/>
    <property type="match status" value="1"/>
</dbReference>
<reference evidence="1 2" key="1">
    <citation type="submission" date="2024-04" db="EMBL/GenBank/DDBJ databases">
        <title>Tritrichomonas musculus Genome.</title>
        <authorList>
            <person name="Alves-Ferreira E."/>
            <person name="Grigg M."/>
            <person name="Lorenzi H."/>
            <person name="Galac M."/>
        </authorList>
    </citation>
    <scope>NUCLEOTIDE SEQUENCE [LARGE SCALE GENOMIC DNA]</scope>
    <source>
        <strain evidence="1 2">EAF2021</strain>
    </source>
</reference>
<dbReference type="EMBL" id="JAPFFF010000013">
    <property type="protein sequence ID" value="KAK8871451.1"/>
    <property type="molecule type" value="Genomic_DNA"/>
</dbReference>
<accession>A0ABR2J1L6</accession>
<organism evidence="1 2">
    <name type="scientific">Tritrichomonas musculus</name>
    <dbReference type="NCBI Taxonomy" id="1915356"/>
    <lineage>
        <taxon>Eukaryota</taxon>
        <taxon>Metamonada</taxon>
        <taxon>Parabasalia</taxon>
        <taxon>Tritrichomonadida</taxon>
        <taxon>Tritrichomonadidae</taxon>
        <taxon>Tritrichomonas</taxon>
    </lineage>
</organism>
<dbReference type="InterPro" id="IPR008979">
    <property type="entry name" value="Galactose-bd-like_sf"/>
</dbReference>
<gene>
    <name evidence="1" type="ORF">M9Y10_007180</name>
</gene>
<proteinExistence type="predicted"/>
<protein>
    <submittedName>
        <fullName evidence="1">Uncharacterized protein</fullName>
    </submittedName>
</protein>
<dbReference type="Gene3D" id="2.60.120.260">
    <property type="entry name" value="Galactose-binding domain-like"/>
    <property type="match status" value="1"/>
</dbReference>
<comment type="caution">
    <text evidence="1">The sequence shown here is derived from an EMBL/GenBank/DDBJ whole genome shotgun (WGS) entry which is preliminary data.</text>
</comment>
<dbReference type="SUPFAM" id="SSF49785">
    <property type="entry name" value="Galactose-binding domain-like"/>
    <property type="match status" value="1"/>
</dbReference>
<sequence>MIFVFWTFIFAFENGVTNPSFDQGLSNWAQDTSACSIDLNEYHSGTGSLHCIVDSEKRASVYQFIPKSKMTFGLYYKFSAWIKMKKCTGKVLLSFESSDYMSTIYLYNTANNSCHNNDCSDKWYFISTKSLMVMKEGTYSLGIGLRDNGVGEFWIDDISLTPILDTNYLVTADINSYRQEVFDEKKKIIVSLSILKTVYEKGENMGLKVDFINEDTQKVELTVTDFVLKRRLELIVAELEFDPTKLSAGYYEVKVTFINYLMDREEVTTTHCHKLSTKRNYKLYIDDKLRVIDNGKPFFPLGLYVAKYSESLLPIFMDSPFNLIKPGGTFPVSFFNELWEKTNHQIRGIDNGAADFVWGTDQTKIEECKNRVMERARTMKDSPGLFAYYLCDEPALQQIPSLFANCRGIREVDSDYFIWGAINNRLYIHKYKEALDTYGIDIYPCQNYDDFNAVHIVTYQARNLAMSLRANWGIPQIFDWSIYDMPNELPPTHDQLYNMVYQMIAEGANGLIFYDYSEGKRGPQPWEPQWENLKSVVTDLKDNYVPIILSDDEPNPEYNTDITFWNLS</sequence>
<dbReference type="InterPro" id="IPR017853">
    <property type="entry name" value="GH"/>
</dbReference>
<keyword evidence="2" id="KW-1185">Reference proteome</keyword>
<dbReference type="SUPFAM" id="SSF51445">
    <property type="entry name" value="(Trans)glycosidases"/>
    <property type="match status" value="1"/>
</dbReference>
<dbReference type="Proteomes" id="UP001470230">
    <property type="component" value="Unassembled WGS sequence"/>
</dbReference>